<comment type="caution">
    <text evidence="2">The sequence shown here is derived from an EMBL/GenBank/DDBJ whole genome shotgun (WGS) entry which is preliminary data.</text>
</comment>
<dbReference type="InterPro" id="IPR013217">
    <property type="entry name" value="Methyltransf_12"/>
</dbReference>
<dbReference type="CDD" id="cd02440">
    <property type="entry name" value="AdoMet_MTases"/>
    <property type="match status" value="1"/>
</dbReference>
<dbReference type="RefSeq" id="WP_076046781.1">
    <property type="nucleotide sequence ID" value="NZ_MQUR01000121.1"/>
</dbReference>
<dbReference type="SUPFAM" id="SSF53335">
    <property type="entry name" value="S-adenosyl-L-methionine-dependent methyltransferases"/>
    <property type="match status" value="1"/>
</dbReference>
<dbReference type="PANTHER" id="PTHR43464">
    <property type="entry name" value="METHYLTRANSFERASE"/>
    <property type="match status" value="1"/>
</dbReference>
<dbReference type="Pfam" id="PF08242">
    <property type="entry name" value="Methyltransf_12"/>
    <property type="match status" value="1"/>
</dbReference>
<dbReference type="GO" id="GO:0032259">
    <property type="term" value="P:methylation"/>
    <property type="evidence" value="ECO:0007669"/>
    <property type="project" value="UniProtKB-KW"/>
</dbReference>
<gene>
    <name evidence="2" type="ORF">AVW11_32040</name>
</gene>
<dbReference type="Gene3D" id="3.40.50.150">
    <property type="entry name" value="Vaccinia Virus protein VP39"/>
    <property type="match status" value="1"/>
</dbReference>
<keyword evidence="2" id="KW-0808">Transferase</keyword>
<dbReference type="GO" id="GO:0008168">
    <property type="term" value="F:methyltransferase activity"/>
    <property type="evidence" value="ECO:0007669"/>
    <property type="project" value="UniProtKB-KW"/>
</dbReference>
<keyword evidence="3" id="KW-1185">Reference proteome</keyword>
<dbReference type="InterPro" id="IPR029063">
    <property type="entry name" value="SAM-dependent_MTases_sf"/>
</dbReference>
<keyword evidence="2" id="KW-0489">Methyltransferase</keyword>
<proteinExistence type="predicted"/>
<dbReference type="Proteomes" id="UP000187151">
    <property type="component" value="Unassembled WGS sequence"/>
</dbReference>
<name>A0ABX3FSY2_9ACTN</name>
<organism evidence="2 3">
    <name type="scientific">Streptomyces amritsarensis</name>
    <dbReference type="NCBI Taxonomy" id="681158"/>
    <lineage>
        <taxon>Bacteria</taxon>
        <taxon>Bacillati</taxon>
        <taxon>Actinomycetota</taxon>
        <taxon>Actinomycetes</taxon>
        <taxon>Kitasatosporales</taxon>
        <taxon>Streptomycetaceae</taxon>
        <taxon>Streptomyces</taxon>
    </lineage>
</organism>
<evidence type="ECO:0000313" key="3">
    <source>
        <dbReference type="Proteomes" id="UP000187151"/>
    </source>
</evidence>
<dbReference type="PANTHER" id="PTHR43464:SF3">
    <property type="entry name" value="SAM-DEPENDENT METHYLTRANSFERASE"/>
    <property type="match status" value="1"/>
</dbReference>
<dbReference type="EMBL" id="MQUR01000121">
    <property type="protein sequence ID" value="OLZ51287.1"/>
    <property type="molecule type" value="Genomic_DNA"/>
</dbReference>
<evidence type="ECO:0000259" key="1">
    <source>
        <dbReference type="Pfam" id="PF08242"/>
    </source>
</evidence>
<reference evidence="2 3" key="1">
    <citation type="submission" date="2016-01" db="EMBL/GenBank/DDBJ databases">
        <title>Streptomyces amritsarensis strain MTCC 11845 genome sequencing and assembly.</title>
        <authorList>
            <person name="Sharma D."/>
            <person name="Nair G.R."/>
            <person name="Kaur G."/>
            <person name="Manhas R.K."/>
            <person name="Mayilraj S."/>
        </authorList>
    </citation>
    <scope>NUCLEOTIDE SEQUENCE [LARGE SCALE GENOMIC DNA]</scope>
    <source>
        <strain evidence="2 3">MTCC 11845</strain>
    </source>
</reference>
<accession>A0ABX3FSY2</accession>
<sequence length="245" mass="26315">MNRETISHLAHTHHPVAAPLGDAAVARLLDRALPRGTERVLDLGCGPGEWLLRALRDRPRVHGVGVDVSRTALDRAAAAAQALGVADRLSLHLRPAADHADPHPYDLVLSIGAAHALGGLLPTLEAARAHLAPGGRVLVGDGYWEHPPTPADLQDFGPLADLPTLVDQVTAAGWTPVYGHLSTREELDDYEWSWTGSLAAWALDHPDHPGSAEALDAANGHRTEWLRGYRATWGFATLLLRRTAD</sequence>
<feature type="domain" description="Methyltransferase type 12" evidence="1">
    <location>
        <begin position="41"/>
        <end position="137"/>
    </location>
</feature>
<evidence type="ECO:0000313" key="2">
    <source>
        <dbReference type="EMBL" id="OLZ51287.1"/>
    </source>
</evidence>
<protein>
    <submittedName>
        <fullName evidence="2">SAM-dependent methyltransferase</fullName>
    </submittedName>
</protein>